<evidence type="ECO:0000256" key="14">
    <source>
        <dbReference type="ARBA" id="ARBA00023264"/>
    </source>
</evidence>
<dbReference type="Proteomes" id="UP000324159">
    <property type="component" value="Unassembled WGS sequence"/>
</dbReference>
<evidence type="ECO:0000256" key="18">
    <source>
        <dbReference type="PIRSR" id="PIRSR600829-4"/>
    </source>
</evidence>
<dbReference type="InterPro" id="IPR000829">
    <property type="entry name" value="DAGK"/>
</dbReference>
<dbReference type="CDD" id="cd14266">
    <property type="entry name" value="UDPK_IM_PAP2_like"/>
    <property type="match status" value="1"/>
</dbReference>
<dbReference type="Gene3D" id="1.10.287.3610">
    <property type="match status" value="1"/>
</dbReference>
<evidence type="ECO:0000256" key="16">
    <source>
        <dbReference type="PIRSR" id="PIRSR600829-2"/>
    </source>
</evidence>
<keyword evidence="18" id="KW-0479">Metal-binding</keyword>
<keyword evidence="18" id="KW-0460">Magnesium</keyword>
<feature type="binding site" evidence="18">
    <location>
        <position position="77"/>
    </location>
    <ligand>
        <name>a divalent metal cation</name>
        <dbReference type="ChEBI" id="CHEBI:60240"/>
    </ligand>
</feature>
<keyword evidence="6 19" id="KW-0812">Transmembrane</keyword>
<feature type="binding site" evidence="17">
    <location>
        <position position="77"/>
    </location>
    <ligand>
        <name>ATP</name>
        <dbReference type="ChEBI" id="CHEBI:30616"/>
    </ligand>
</feature>
<comment type="subcellular location">
    <subcellularLocation>
        <location evidence="1">Cell membrane</location>
        <topology evidence="1">Multi-pass membrane protein</topology>
    </subcellularLocation>
</comment>
<evidence type="ECO:0000256" key="11">
    <source>
        <dbReference type="ARBA" id="ARBA00023098"/>
    </source>
</evidence>
<keyword evidence="21" id="KW-1185">Reference proteome</keyword>
<evidence type="ECO:0000256" key="19">
    <source>
        <dbReference type="SAM" id="Phobius"/>
    </source>
</evidence>
<dbReference type="PANTHER" id="PTHR34299:SF1">
    <property type="entry name" value="DIACYLGLYCEROL KINASE"/>
    <property type="match status" value="1"/>
</dbReference>
<dbReference type="RefSeq" id="WP_148894220.1">
    <property type="nucleotide sequence ID" value="NZ_VNIB01000001.1"/>
</dbReference>
<evidence type="ECO:0000256" key="10">
    <source>
        <dbReference type="ARBA" id="ARBA00022989"/>
    </source>
</evidence>
<comment type="similarity">
    <text evidence="2">Belongs to the bacterial diacylglycerol kinase family.</text>
</comment>
<evidence type="ECO:0000256" key="3">
    <source>
        <dbReference type="ARBA" id="ARBA00022475"/>
    </source>
</evidence>
<evidence type="ECO:0000256" key="7">
    <source>
        <dbReference type="ARBA" id="ARBA00022741"/>
    </source>
</evidence>
<dbReference type="GO" id="GO:0005524">
    <property type="term" value="F:ATP binding"/>
    <property type="evidence" value="ECO:0007669"/>
    <property type="project" value="UniProtKB-KW"/>
</dbReference>
<evidence type="ECO:0000256" key="4">
    <source>
        <dbReference type="ARBA" id="ARBA00022516"/>
    </source>
</evidence>
<comment type="cofactor">
    <cofactor evidence="18">
        <name>Mg(2+)</name>
        <dbReference type="ChEBI" id="CHEBI:18420"/>
    </cofactor>
    <text evidence="18">Mn(2+), Zn(2+), Cd(2+) and Co(2+) support activity to lesser extents.</text>
</comment>
<evidence type="ECO:0000256" key="12">
    <source>
        <dbReference type="ARBA" id="ARBA00023136"/>
    </source>
</evidence>
<feature type="transmembrane region" description="Helical" evidence="19">
    <location>
        <begin position="32"/>
        <end position="51"/>
    </location>
</feature>
<dbReference type="PROSITE" id="PS01069">
    <property type="entry name" value="DAGK_PROKAR"/>
    <property type="match status" value="1"/>
</dbReference>
<evidence type="ECO:0000256" key="2">
    <source>
        <dbReference type="ARBA" id="ARBA00005967"/>
    </source>
</evidence>
<dbReference type="GO" id="GO:0005886">
    <property type="term" value="C:plasma membrane"/>
    <property type="evidence" value="ECO:0007669"/>
    <property type="project" value="UniProtKB-SubCell"/>
</dbReference>
<proteinExistence type="inferred from homology"/>
<keyword evidence="10 19" id="KW-1133">Transmembrane helix</keyword>
<keyword evidence="4" id="KW-0444">Lipid biosynthesis</keyword>
<dbReference type="PANTHER" id="PTHR34299">
    <property type="entry name" value="DIACYLGLYCEROL KINASE"/>
    <property type="match status" value="1"/>
</dbReference>
<keyword evidence="3" id="KW-1003">Cell membrane</keyword>
<dbReference type="SUPFAM" id="SSF48317">
    <property type="entry name" value="Acid phosphatase/Vanadium-dependent haloperoxidase"/>
    <property type="match status" value="1"/>
</dbReference>
<dbReference type="GO" id="GO:0016301">
    <property type="term" value="F:kinase activity"/>
    <property type="evidence" value="ECO:0007669"/>
    <property type="project" value="UniProtKB-KW"/>
</dbReference>
<evidence type="ECO:0000256" key="17">
    <source>
        <dbReference type="PIRSR" id="PIRSR600829-3"/>
    </source>
</evidence>
<dbReference type="Gene3D" id="1.20.144.10">
    <property type="entry name" value="Phosphatidic acid phosphatase type 2/haloperoxidase"/>
    <property type="match status" value="1"/>
</dbReference>
<keyword evidence="5" id="KW-0808">Transferase</keyword>
<dbReference type="InterPro" id="IPR036945">
    <property type="entry name" value="DAGK_sf"/>
</dbReference>
<evidence type="ECO:0000256" key="6">
    <source>
        <dbReference type="ARBA" id="ARBA00022692"/>
    </source>
</evidence>
<dbReference type="GO" id="GO:0008654">
    <property type="term" value="P:phospholipid biosynthetic process"/>
    <property type="evidence" value="ECO:0007669"/>
    <property type="project" value="UniProtKB-KW"/>
</dbReference>
<feature type="transmembrane region" description="Helical" evidence="19">
    <location>
        <begin position="97"/>
        <end position="117"/>
    </location>
</feature>
<feature type="binding site" evidence="16">
    <location>
        <position position="70"/>
    </location>
    <ligand>
        <name>substrate</name>
    </ligand>
</feature>
<feature type="transmembrane region" description="Helical" evidence="19">
    <location>
        <begin position="218"/>
        <end position="235"/>
    </location>
</feature>
<keyword evidence="14" id="KW-1208">Phospholipid metabolism</keyword>
<keyword evidence="9 17" id="KW-0067">ATP-binding</keyword>
<sequence length="236" mass="24991">MTREPVKPSTWLESVNCAIEGILWAARTQRHLRWHFLAAMAVFMAALYLRIPVVELILLAFAVTLVLFAELVNTAVEIVVDMVSPGASEKARLAKDVAAGAVLMATVGAAAVGYFAFSRYVFPVVREGIAPLQRAPGEVAVVAVIAVTIMVVLFKARFGRGTPLHGGMPSGHAAVAFSIATSIALSDVGVVIVVLALALAVMVSHSRLLMRIHDVREVVAGAGLGILLTLLVHLLL</sequence>
<feature type="transmembrane region" description="Helical" evidence="19">
    <location>
        <begin position="57"/>
        <end position="76"/>
    </location>
</feature>
<keyword evidence="11" id="KW-0443">Lipid metabolism</keyword>
<feature type="binding site" evidence="17">
    <location>
        <begin position="95"/>
        <end position="96"/>
    </location>
    <ligand>
        <name>ATP</name>
        <dbReference type="ChEBI" id="CHEBI:30616"/>
    </ligand>
</feature>
<evidence type="ECO:0000256" key="9">
    <source>
        <dbReference type="ARBA" id="ARBA00022840"/>
    </source>
</evidence>
<keyword evidence="13" id="KW-0594">Phospholipid biosynthesis</keyword>
<evidence type="ECO:0000256" key="8">
    <source>
        <dbReference type="ARBA" id="ARBA00022777"/>
    </source>
</evidence>
<keyword evidence="8 20" id="KW-0418">Kinase</keyword>
<feature type="transmembrane region" description="Helical" evidence="19">
    <location>
        <begin position="175"/>
        <end position="198"/>
    </location>
</feature>
<dbReference type="AlphaFoldDB" id="A0A5D3WQE7"/>
<evidence type="ECO:0000256" key="13">
    <source>
        <dbReference type="ARBA" id="ARBA00023209"/>
    </source>
</evidence>
<evidence type="ECO:0000313" key="20">
    <source>
        <dbReference type="EMBL" id="TYP00030.1"/>
    </source>
</evidence>
<dbReference type="GO" id="GO:0046872">
    <property type="term" value="F:metal ion binding"/>
    <property type="evidence" value="ECO:0007669"/>
    <property type="project" value="UniProtKB-KW"/>
</dbReference>
<evidence type="ECO:0000256" key="5">
    <source>
        <dbReference type="ARBA" id="ARBA00022679"/>
    </source>
</evidence>
<evidence type="ECO:0000313" key="21">
    <source>
        <dbReference type="Proteomes" id="UP000324159"/>
    </source>
</evidence>
<comment type="caution">
    <text evidence="20">The sequence shown here is derived from an EMBL/GenBank/DDBJ whole genome shotgun (WGS) entry which is preliminary data.</text>
</comment>
<accession>A0A5D3WQE7</accession>
<feature type="active site" description="Proton acceptor" evidence="15">
    <location>
        <position position="70"/>
    </location>
</feature>
<gene>
    <name evidence="20" type="ORF">EDC39_101190</name>
</gene>
<dbReference type="OrthoDB" id="5460798at2"/>
<dbReference type="Pfam" id="PF01219">
    <property type="entry name" value="DAGK_prokar"/>
    <property type="match status" value="1"/>
</dbReference>
<feature type="transmembrane region" description="Helical" evidence="19">
    <location>
        <begin position="137"/>
        <end position="154"/>
    </location>
</feature>
<dbReference type="EMBL" id="VNIB01000001">
    <property type="protein sequence ID" value="TYP00030.1"/>
    <property type="molecule type" value="Genomic_DNA"/>
</dbReference>
<keyword evidence="12 19" id="KW-0472">Membrane</keyword>
<keyword evidence="7 17" id="KW-0547">Nucleotide-binding</keyword>
<organism evidence="20 21">
    <name type="scientific">Geothermobacter ehrlichii</name>
    <dbReference type="NCBI Taxonomy" id="213224"/>
    <lineage>
        <taxon>Bacteria</taxon>
        <taxon>Pseudomonadati</taxon>
        <taxon>Thermodesulfobacteriota</taxon>
        <taxon>Desulfuromonadia</taxon>
        <taxon>Desulfuromonadales</taxon>
        <taxon>Geothermobacteraceae</taxon>
        <taxon>Geothermobacter</taxon>
    </lineage>
</organism>
<evidence type="ECO:0000256" key="1">
    <source>
        <dbReference type="ARBA" id="ARBA00004651"/>
    </source>
</evidence>
<reference evidence="20 21" key="1">
    <citation type="submission" date="2019-07" db="EMBL/GenBank/DDBJ databases">
        <title>Genomic Encyclopedia of Type Strains, Phase IV (KMG-IV): sequencing the most valuable type-strain genomes for metagenomic binning, comparative biology and taxonomic classification.</title>
        <authorList>
            <person name="Goeker M."/>
        </authorList>
    </citation>
    <scope>NUCLEOTIDE SEQUENCE [LARGE SCALE GENOMIC DNA]</scope>
    <source>
        <strain evidence="20 21">SS015</strain>
    </source>
</reference>
<dbReference type="InterPro" id="IPR036938">
    <property type="entry name" value="PAP2/HPO_sf"/>
</dbReference>
<evidence type="ECO:0000256" key="15">
    <source>
        <dbReference type="PIRSR" id="PIRSR600829-1"/>
    </source>
</evidence>
<protein>
    <submittedName>
        <fullName evidence="20">Diacylglycerol kinase (ATP)</fullName>
    </submittedName>
</protein>
<name>A0A5D3WQE7_9BACT</name>